<dbReference type="InterPro" id="IPR016032">
    <property type="entry name" value="Sig_transdc_resp-reg_C-effctor"/>
</dbReference>
<dbReference type="PROSITE" id="PS50043">
    <property type="entry name" value="HTH_LUXR_2"/>
    <property type="match status" value="1"/>
</dbReference>
<dbReference type="OrthoDB" id="9803630at2"/>
<dbReference type="STRING" id="34004.SAMN04488021_1629"/>
<dbReference type="RefSeq" id="WP_083412972.1">
    <property type="nucleotide sequence ID" value="NZ_CBCRYP010000073.1"/>
</dbReference>
<dbReference type="CDD" id="cd06170">
    <property type="entry name" value="LuxR_C_like"/>
    <property type="match status" value="1"/>
</dbReference>
<proteinExistence type="predicted"/>
<evidence type="ECO:0000256" key="1">
    <source>
        <dbReference type="ARBA" id="ARBA00023015"/>
    </source>
</evidence>
<evidence type="ECO:0000313" key="6">
    <source>
        <dbReference type="Proteomes" id="UP000183635"/>
    </source>
</evidence>
<keyword evidence="6" id="KW-1185">Reference proteome</keyword>
<dbReference type="AlphaFoldDB" id="A0A1I3F5L5"/>
<dbReference type="GO" id="GO:0006355">
    <property type="term" value="P:regulation of DNA-templated transcription"/>
    <property type="evidence" value="ECO:0007669"/>
    <property type="project" value="InterPro"/>
</dbReference>
<dbReference type="SUPFAM" id="SSF46894">
    <property type="entry name" value="C-terminal effector domain of the bipartite response regulators"/>
    <property type="match status" value="1"/>
</dbReference>
<reference evidence="5 6" key="1">
    <citation type="submission" date="2016-10" db="EMBL/GenBank/DDBJ databases">
        <authorList>
            <person name="de Groot N.N."/>
        </authorList>
    </citation>
    <scope>NUCLEOTIDE SEQUENCE [LARGE SCALE GENOMIC DNA]</scope>
    <source>
        <strain evidence="5 6">DSM 8537</strain>
    </source>
</reference>
<evidence type="ECO:0000256" key="2">
    <source>
        <dbReference type="ARBA" id="ARBA00023125"/>
    </source>
</evidence>
<dbReference type="SMART" id="SM00421">
    <property type="entry name" value="HTH_LUXR"/>
    <property type="match status" value="1"/>
</dbReference>
<dbReference type="EMBL" id="FOPU01000062">
    <property type="protein sequence ID" value="SFI06497.1"/>
    <property type="molecule type" value="Genomic_DNA"/>
</dbReference>
<dbReference type="Proteomes" id="UP000183635">
    <property type="component" value="Unassembled WGS sequence"/>
</dbReference>
<protein>
    <submittedName>
        <fullName evidence="5">Regulatory protein, luxR family</fullName>
    </submittedName>
</protein>
<dbReference type="Gene3D" id="1.10.10.10">
    <property type="entry name" value="Winged helix-like DNA-binding domain superfamily/Winged helix DNA-binding domain"/>
    <property type="match status" value="1"/>
</dbReference>
<evidence type="ECO:0000256" key="3">
    <source>
        <dbReference type="ARBA" id="ARBA00023163"/>
    </source>
</evidence>
<keyword evidence="3" id="KW-0804">Transcription</keyword>
<dbReference type="InterPro" id="IPR036388">
    <property type="entry name" value="WH-like_DNA-bd_sf"/>
</dbReference>
<accession>A0A1I3F5L5</accession>
<feature type="domain" description="HTH luxR-type" evidence="4">
    <location>
        <begin position="268"/>
        <end position="333"/>
    </location>
</feature>
<evidence type="ECO:0000313" key="5">
    <source>
        <dbReference type="EMBL" id="SFI06497.1"/>
    </source>
</evidence>
<dbReference type="InterPro" id="IPR000792">
    <property type="entry name" value="Tscrpt_reg_LuxR_C"/>
</dbReference>
<name>A0A1I3F5L5_9RHOB</name>
<dbReference type="PRINTS" id="PR00038">
    <property type="entry name" value="HTHLUXR"/>
</dbReference>
<dbReference type="Pfam" id="PF00196">
    <property type="entry name" value="GerE"/>
    <property type="match status" value="1"/>
</dbReference>
<dbReference type="PANTHER" id="PTHR44688">
    <property type="entry name" value="DNA-BINDING TRANSCRIPTIONAL ACTIVATOR DEVR_DOSR"/>
    <property type="match status" value="1"/>
</dbReference>
<sequence length="357" mass="39970">MQIDNSHYATSAQRRSVSNIMSIMSEDLSRANRILLVAEELNTLAPLAAMSLSIYDPLTRNHNSIFSHGYSRETVAYLDNSYMSIDPAYLWILRTNQSFFSWETTNFDYSRSISARNFWNPAGYKGGSTSYLKSRSNRYVGNLHTSSEDPGQPSVGFLRIIDDISPVLSALVDNWETPKSLIEGLEEHACSLFIDDKGNTQRPHRHEACIFGRIHELSNIAVRKYGNIDSLHVIGARLPSTCWCLCGEIVHRVDFKICHGGWLVSHVPASLPFGLTIRQAEVCSLSAIGMTRTQIADILTISARTVDRHIENILEKTFARNRIELAYLAASSGLINLDYLVAHFNSAQCHKKGGEDD</sequence>
<keyword evidence="1" id="KW-0805">Transcription regulation</keyword>
<keyword evidence="2" id="KW-0238">DNA-binding</keyword>
<dbReference type="PANTHER" id="PTHR44688:SF16">
    <property type="entry name" value="DNA-BINDING TRANSCRIPTIONAL ACTIVATOR DEVR_DOSR"/>
    <property type="match status" value="1"/>
</dbReference>
<evidence type="ECO:0000259" key="4">
    <source>
        <dbReference type="PROSITE" id="PS50043"/>
    </source>
</evidence>
<gene>
    <name evidence="5" type="ORF">SAMN04488021_1629</name>
</gene>
<organism evidence="5 6">
    <name type="scientific">Paracoccus aminovorans</name>
    <dbReference type="NCBI Taxonomy" id="34004"/>
    <lineage>
        <taxon>Bacteria</taxon>
        <taxon>Pseudomonadati</taxon>
        <taxon>Pseudomonadota</taxon>
        <taxon>Alphaproteobacteria</taxon>
        <taxon>Rhodobacterales</taxon>
        <taxon>Paracoccaceae</taxon>
        <taxon>Paracoccus</taxon>
    </lineage>
</organism>
<dbReference type="GO" id="GO:0003677">
    <property type="term" value="F:DNA binding"/>
    <property type="evidence" value="ECO:0007669"/>
    <property type="project" value="UniProtKB-KW"/>
</dbReference>